<evidence type="ECO:0000256" key="4">
    <source>
        <dbReference type="ARBA" id="ARBA00023136"/>
    </source>
</evidence>
<comment type="subcellular location">
    <subcellularLocation>
        <location evidence="1">Endomembrane system</location>
    </subcellularLocation>
</comment>
<gene>
    <name evidence="5" type="ORF">chiPu_0021856</name>
</gene>
<dbReference type="PANTHER" id="PTHR14514:SF4">
    <property type="entry name" value="NESPRIN-2"/>
    <property type="match status" value="1"/>
</dbReference>
<evidence type="ECO:0000313" key="6">
    <source>
        <dbReference type="Proteomes" id="UP000287033"/>
    </source>
</evidence>
<protein>
    <submittedName>
        <fullName evidence="5">Uncharacterized protein</fullName>
    </submittedName>
</protein>
<dbReference type="OrthoDB" id="18853at2759"/>
<name>A0A401RE43_CHIPU</name>
<keyword evidence="6" id="KW-1185">Reference proteome</keyword>
<dbReference type="STRING" id="137246.A0A401RE43"/>
<dbReference type="Proteomes" id="UP000287033">
    <property type="component" value="Unassembled WGS sequence"/>
</dbReference>
<dbReference type="PANTHER" id="PTHR14514">
    <property type="entry name" value="PKA ANCHORING PROTEIN"/>
    <property type="match status" value="1"/>
</dbReference>
<proteinExistence type="predicted"/>
<accession>A0A401RE43</accession>
<sequence>VSLTAGSVRSVRGVSSLAPSPAAAEELSVWVTQLGLLAQEATAVPTQGQGECVTLERRLQDTTLWISQWLDAAEERIYSSSPIPLEEAEQQLEYHQERLRQFEAVLLERRMDVRNRLVESAAQSASDQLQVIEKVEGDLEPIDAELLAVITEGQQYDLETTATEDLCKLEDILNGIRVSLREQWRQVQHTTVVTSQYERLLQALLGLVNSGQEKLSQGTRLLAKNIGDLRSQLQNHKLFFSRLANHLVLVKQFSQSVPGFIVTCNRDVWLELVEGVSALQAQALAHGIQMETAVQAWAEFEVDHSSLMKELELLKSSVPTVGLVEETEERLSERVSTLQVRLVQVEPGVMLPTECAAMWEVLDFTVGVTVL</sequence>
<dbReference type="EMBL" id="BEZZ01005070">
    <property type="protein sequence ID" value="GCC16397.1"/>
    <property type="molecule type" value="Genomic_DNA"/>
</dbReference>
<reference evidence="5 6" key="1">
    <citation type="journal article" date="2018" name="Nat. Ecol. Evol.">
        <title>Shark genomes provide insights into elasmobranch evolution and the origin of vertebrates.</title>
        <authorList>
            <person name="Hara Y"/>
            <person name="Yamaguchi K"/>
            <person name="Onimaru K"/>
            <person name="Kadota M"/>
            <person name="Koyanagi M"/>
            <person name="Keeley SD"/>
            <person name="Tatsumi K"/>
            <person name="Tanaka K"/>
            <person name="Motone F"/>
            <person name="Kageyama Y"/>
            <person name="Nozu R"/>
            <person name="Adachi N"/>
            <person name="Nishimura O"/>
            <person name="Nakagawa R"/>
            <person name="Tanegashima C"/>
            <person name="Kiyatake I"/>
            <person name="Matsumoto R"/>
            <person name="Murakumo K"/>
            <person name="Nishida K"/>
            <person name="Terakita A"/>
            <person name="Kuratani S"/>
            <person name="Sato K"/>
            <person name="Hyodo S Kuraku.S."/>
        </authorList>
    </citation>
    <scope>NUCLEOTIDE SEQUENCE [LARGE SCALE GENOMIC DNA]</scope>
</reference>
<comment type="caution">
    <text evidence="5">The sequence shown here is derived from an EMBL/GenBank/DDBJ whole genome shotgun (WGS) entry which is preliminary data.</text>
</comment>
<evidence type="ECO:0000256" key="1">
    <source>
        <dbReference type="ARBA" id="ARBA00004308"/>
    </source>
</evidence>
<dbReference type="AlphaFoldDB" id="A0A401RE43"/>
<organism evidence="5 6">
    <name type="scientific">Chiloscyllium punctatum</name>
    <name type="common">Brownbanded bambooshark</name>
    <name type="synonym">Hemiscyllium punctatum</name>
    <dbReference type="NCBI Taxonomy" id="137246"/>
    <lineage>
        <taxon>Eukaryota</taxon>
        <taxon>Metazoa</taxon>
        <taxon>Chordata</taxon>
        <taxon>Craniata</taxon>
        <taxon>Vertebrata</taxon>
        <taxon>Chondrichthyes</taxon>
        <taxon>Elasmobranchii</taxon>
        <taxon>Galeomorphii</taxon>
        <taxon>Galeoidea</taxon>
        <taxon>Orectolobiformes</taxon>
        <taxon>Hemiscylliidae</taxon>
        <taxon>Chiloscyllium</taxon>
    </lineage>
</organism>
<evidence type="ECO:0000256" key="3">
    <source>
        <dbReference type="ARBA" id="ARBA00022737"/>
    </source>
</evidence>
<keyword evidence="4" id="KW-0472">Membrane</keyword>
<evidence type="ECO:0000256" key="2">
    <source>
        <dbReference type="ARBA" id="ARBA00022553"/>
    </source>
</evidence>
<keyword evidence="3" id="KW-0677">Repeat</keyword>
<evidence type="ECO:0000313" key="5">
    <source>
        <dbReference type="EMBL" id="GCC16397.1"/>
    </source>
</evidence>
<feature type="non-terminal residue" evidence="5">
    <location>
        <position position="1"/>
    </location>
</feature>
<keyword evidence="2" id="KW-0597">Phosphoprotein</keyword>